<gene>
    <name evidence="1" type="ORF">L873DRAFT_1724318</name>
</gene>
<organism evidence="1 2">
    <name type="scientific">Choiromyces venosus 120613-1</name>
    <dbReference type="NCBI Taxonomy" id="1336337"/>
    <lineage>
        <taxon>Eukaryota</taxon>
        <taxon>Fungi</taxon>
        <taxon>Dikarya</taxon>
        <taxon>Ascomycota</taxon>
        <taxon>Pezizomycotina</taxon>
        <taxon>Pezizomycetes</taxon>
        <taxon>Pezizales</taxon>
        <taxon>Tuberaceae</taxon>
        <taxon>Choiromyces</taxon>
    </lineage>
</organism>
<dbReference type="AlphaFoldDB" id="A0A3N4IU25"/>
<dbReference type="EMBL" id="ML120652">
    <property type="protein sequence ID" value="RPA88847.1"/>
    <property type="molecule type" value="Genomic_DNA"/>
</dbReference>
<dbReference type="Proteomes" id="UP000276215">
    <property type="component" value="Unassembled WGS sequence"/>
</dbReference>
<feature type="non-terminal residue" evidence="1">
    <location>
        <position position="1"/>
    </location>
</feature>
<keyword evidence="2" id="KW-1185">Reference proteome</keyword>
<name>A0A3N4IU25_9PEZI</name>
<accession>A0A3N4IU25</accession>
<proteinExistence type="predicted"/>
<evidence type="ECO:0000313" key="2">
    <source>
        <dbReference type="Proteomes" id="UP000276215"/>
    </source>
</evidence>
<sequence>RIKVPDFAIVPGDHLWPTVVFEFGYAEPYDDLKADVKLLLEGTEGKITKAVIIKLQPLREGETEIQKGFVDMWHLCDGQAQKCSGRKNLFPPPASYASHKLEINLKDILREEFGNLASDGWSEDNTLVLKLDSLWKSINKATKRHLFRKGVLEEE</sequence>
<protein>
    <submittedName>
        <fullName evidence="1">Uncharacterized protein</fullName>
    </submittedName>
</protein>
<dbReference type="OrthoDB" id="76567at2759"/>
<evidence type="ECO:0000313" key="1">
    <source>
        <dbReference type="EMBL" id="RPA88847.1"/>
    </source>
</evidence>
<reference evidence="1 2" key="1">
    <citation type="journal article" date="2018" name="Nat. Ecol. Evol.">
        <title>Pezizomycetes genomes reveal the molecular basis of ectomycorrhizal truffle lifestyle.</title>
        <authorList>
            <person name="Murat C."/>
            <person name="Payen T."/>
            <person name="Noel B."/>
            <person name="Kuo A."/>
            <person name="Morin E."/>
            <person name="Chen J."/>
            <person name="Kohler A."/>
            <person name="Krizsan K."/>
            <person name="Balestrini R."/>
            <person name="Da Silva C."/>
            <person name="Montanini B."/>
            <person name="Hainaut M."/>
            <person name="Levati E."/>
            <person name="Barry K.W."/>
            <person name="Belfiori B."/>
            <person name="Cichocki N."/>
            <person name="Clum A."/>
            <person name="Dockter R.B."/>
            <person name="Fauchery L."/>
            <person name="Guy J."/>
            <person name="Iotti M."/>
            <person name="Le Tacon F."/>
            <person name="Lindquist E.A."/>
            <person name="Lipzen A."/>
            <person name="Malagnac F."/>
            <person name="Mello A."/>
            <person name="Molinier V."/>
            <person name="Miyauchi S."/>
            <person name="Poulain J."/>
            <person name="Riccioni C."/>
            <person name="Rubini A."/>
            <person name="Sitrit Y."/>
            <person name="Splivallo R."/>
            <person name="Traeger S."/>
            <person name="Wang M."/>
            <person name="Zifcakova L."/>
            <person name="Wipf D."/>
            <person name="Zambonelli A."/>
            <person name="Paolocci F."/>
            <person name="Nowrousian M."/>
            <person name="Ottonello S."/>
            <person name="Baldrian P."/>
            <person name="Spatafora J.W."/>
            <person name="Henrissat B."/>
            <person name="Nagy L.G."/>
            <person name="Aury J.M."/>
            <person name="Wincker P."/>
            <person name="Grigoriev I.V."/>
            <person name="Bonfante P."/>
            <person name="Martin F.M."/>
        </authorList>
    </citation>
    <scope>NUCLEOTIDE SEQUENCE [LARGE SCALE GENOMIC DNA]</scope>
    <source>
        <strain evidence="1 2">120613-1</strain>
    </source>
</reference>